<dbReference type="AlphaFoldDB" id="I4EZW6"/>
<evidence type="ECO:0000313" key="3">
    <source>
        <dbReference type="Proteomes" id="UP000006461"/>
    </source>
</evidence>
<name>I4EZW6_MODI5</name>
<dbReference type="OrthoDB" id="5196858at2"/>
<feature type="region of interest" description="Disordered" evidence="1">
    <location>
        <begin position="81"/>
        <end position="122"/>
    </location>
</feature>
<dbReference type="EMBL" id="FO203431">
    <property type="protein sequence ID" value="CCH88929.1"/>
    <property type="molecule type" value="Genomic_DNA"/>
</dbReference>
<keyword evidence="3" id="KW-1185">Reference proteome</keyword>
<dbReference type="Proteomes" id="UP000006461">
    <property type="component" value="Chromosome"/>
</dbReference>
<dbReference type="STRING" id="477641.MODMU_3517"/>
<sequence>MTTPGPDWVEQARRFAAGLAAEHAGGAGFSDLLGGSTGAAERAAECRSCPLCAGLAALRGHRPDLLEALADVLTSAATALRSTARPTTDGGAAAPAPDPTAPPEETVPHPAPAPTVQRIDVA</sequence>
<dbReference type="HOGENOM" id="CLU_130434_1_0_11"/>
<dbReference type="eggNOG" id="ENOG502ZDG3">
    <property type="taxonomic scope" value="Bacteria"/>
</dbReference>
<reference evidence="2 3" key="1">
    <citation type="journal article" date="2012" name="J. Bacteriol.">
        <title>Genome Sequence of Radiation-Resistant Modestobacter marinus Strain BC501, a Representative Actinobacterium That Thrives on Calcareous Stone Surfaces.</title>
        <authorList>
            <person name="Normand P."/>
            <person name="Gury J."/>
            <person name="Pujic P."/>
            <person name="Chouaia B."/>
            <person name="Crotti E."/>
            <person name="Brusetti L."/>
            <person name="Daffonchio D."/>
            <person name="Vacherie B."/>
            <person name="Barbe V."/>
            <person name="Medigue C."/>
            <person name="Calteau A."/>
            <person name="Ghodhbane-Gtari F."/>
            <person name="Essoussi I."/>
            <person name="Nouioui I."/>
            <person name="Abbassi-Ghozzi I."/>
            <person name="Gtari M."/>
        </authorList>
    </citation>
    <scope>NUCLEOTIDE SEQUENCE [LARGE SCALE GENOMIC DNA]</scope>
    <source>
        <strain evidence="3">BC 501</strain>
    </source>
</reference>
<proteinExistence type="predicted"/>
<evidence type="ECO:0000256" key="1">
    <source>
        <dbReference type="SAM" id="MobiDB-lite"/>
    </source>
</evidence>
<gene>
    <name evidence="2" type="ordered locus">MODMU_3517</name>
</gene>
<organism evidence="2 3">
    <name type="scientific">Modestobacter italicus (strain DSM 44449 / CECT 9708 / BC 501)</name>
    <dbReference type="NCBI Taxonomy" id="2732864"/>
    <lineage>
        <taxon>Bacteria</taxon>
        <taxon>Bacillati</taxon>
        <taxon>Actinomycetota</taxon>
        <taxon>Actinomycetes</taxon>
        <taxon>Geodermatophilales</taxon>
        <taxon>Geodermatophilaceae</taxon>
        <taxon>Modestobacter</taxon>
    </lineage>
</organism>
<protein>
    <submittedName>
        <fullName evidence="2">Uncharacterized protein</fullName>
    </submittedName>
</protein>
<accession>I4EZW6</accession>
<feature type="compositionally biased region" description="Low complexity" evidence="1">
    <location>
        <begin position="81"/>
        <end position="95"/>
    </location>
</feature>
<dbReference type="OMA" id="MNDAPDW"/>
<evidence type="ECO:0000313" key="2">
    <source>
        <dbReference type="EMBL" id="CCH88929.1"/>
    </source>
</evidence>
<dbReference type="KEGG" id="mmar:MODMU_3517"/>